<feature type="compositionally biased region" description="Pro residues" evidence="1">
    <location>
        <begin position="279"/>
        <end position="288"/>
    </location>
</feature>
<dbReference type="OrthoDB" id="3005638at2759"/>
<accession>A0A067U2P2</accession>
<keyword evidence="4" id="KW-1185">Reference proteome</keyword>
<feature type="region of interest" description="Disordered" evidence="1">
    <location>
        <begin position="151"/>
        <end position="173"/>
    </location>
</feature>
<dbReference type="Proteomes" id="UP000027222">
    <property type="component" value="Unassembled WGS sequence"/>
</dbReference>
<proteinExistence type="predicted"/>
<feature type="transmembrane region" description="Helical" evidence="2">
    <location>
        <begin position="12"/>
        <end position="36"/>
    </location>
</feature>
<feature type="compositionally biased region" description="Low complexity" evidence="1">
    <location>
        <begin position="75"/>
        <end position="85"/>
    </location>
</feature>
<protein>
    <submittedName>
        <fullName evidence="3">Uncharacterized protein</fullName>
    </submittedName>
</protein>
<feature type="region of interest" description="Disordered" evidence="1">
    <location>
        <begin position="263"/>
        <end position="320"/>
    </location>
</feature>
<gene>
    <name evidence="3" type="ORF">GALMADRAFT_218765</name>
</gene>
<organism evidence="3 4">
    <name type="scientific">Galerina marginata (strain CBS 339.88)</name>
    <dbReference type="NCBI Taxonomy" id="685588"/>
    <lineage>
        <taxon>Eukaryota</taxon>
        <taxon>Fungi</taxon>
        <taxon>Dikarya</taxon>
        <taxon>Basidiomycota</taxon>
        <taxon>Agaricomycotina</taxon>
        <taxon>Agaricomycetes</taxon>
        <taxon>Agaricomycetidae</taxon>
        <taxon>Agaricales</taxon>
        <taxon>Agaricineae</taxon>
        <taxon>Strophariaceae</taxon>
        <taxon>Galerina</taxon>
    </lineage>
</organism>
<feature type="region of interest" description="Disordered" evidence="1">
    <location>
        <begin position="46"/>
        <end position="104"/>
    </location>
</feature>
<keyword evidence="2" id="KW-0812">Transmembrane</keyword>
<evidence type="ECO:0000256" key="1">
    <source>
        <dbReference type="SAM" id="MobiDB-lite"/>
    </source>
</evidence>
<dbReference type="AlphaFoldDB" id="A0A067U2P2"/>
<keyword evidence="2" id="KW-1133">Transmembrane helix</keyword>
<feature type="compositionally biased region" description="Basic and acidic residues" evidence="1">
    <location>
        <begin position="86"/>
        <end position="96"/>
    </location>
</feature>
<name>A0A067U2P2_GALM3</name>
<evidence type="ECO:0000313" key="3">
    <source>
        <dbReference type="EMBL" id="KDR85668.1"/>
    </source>
</evidence>
<dbReference type="EMBL" id="KL142367">
    <property type="protein sequence ID" value="KDR85668.1"/>
    <property type="molecule type" value="Genomic_DNA"/>
</dbReference>
<feature type="compositionally biased region" description="Low complexity" evidence="1">
    <location>
        <begin position="155"/>
        <end position="171"/>
    </location>
</feature>
<keyword evidence="2" id="KW-0472">Membrane</keyword>
<evidence type="ECO:0000256" key="2">
    <source>
        <dbReference type="SAM" id="Phobius"/>
    </source>
</evidence>
<dbReference type="HOGENOM" id="CLU_085126_0_0_1"/>
<reference evidence="4" key="1">
    <citation type="journal article" date="2014" name="Proc. Natl. Acad. Sci. U.S.A.">
        <title>Extensive sampling of basidiomycete genomes demonstrates inadequacy of the white-rot/brown-rot paradigm for wood decay fungi.</title>
        <authorList>
            <person name="Riley R."/>
            <person name="Salamov A.A."/>
            <person name="Brown D.W."/>
            <person name="Nagy L.G."/>
            <person name="Floudas D."/>
            <person name="Held B.W."/>
            <person name="Levasseur A."/>
            <person name="Lombard V."/>
            <person name="Morin E."/>
            <person name="Otillar R."/>
            <person name="Lindquist E.A."/>
            <person name="Sun H."/>
            <person name="LaButti K.M."/>
            <person name="Schmutz J."/>
            <person name="Jabbour D."/>
            <person name="Luo H."/>
            <person name="Baker S.E."/>
            <person name="Pisabarro A.G."/>
            <person name="Walton J.D."/>
            <person name="Blanchette R.A."/>
            <person name="Henrissat B."/>
            <person name="Martin F."/>
            <person name="Cullen D."/>
            <person name="Hibbett D.S."/>
            <person name="Grigoriev I.V."/>
        </authorList>
    </citation>
    <scope>NUCLEOTIDE SEQUENCE [LARGE SCALE GENOMIC DNA]</scope>
    <source>
        <strain evidence="4">CBS 339.88</strain>
    </source>
</reference>
<evidence type="ECO:0000313" key="4">
    <source>
        <dbReference type="Proteomes" id="UP000027222"/>
    </source>
</evidence>
<sequence>MDTDTRSHGILVNAAGLLYASLGFSLSVLAALFSVFHRTNAQNVPTIPLHTRPHLPSGSRGRHLVRSVSDKSPKASKLPPASSPAKPKETSSEKQRTRPHSLRRSKSMIPIITIDYFGSTDSLRSGRTSADFTAKIEPQVAVPQPFVVPVPPTPETASSSASTSSAASCSSNERPGFRLFGLKSWGKDKPLQRRQSSPQLCQASSLSLCTHHKQTSSDGMLTIPVKSESKPKTRKMLRKMTSVPVHEKFGIISDASLPRTVEKKRSLPLRTQPYDAPYFAPPPVPPLPVAYRSPPRREAVPQSDLETSKSPPSKPQILKS</sequence>